<dbReference type="EMBL" id="PIUM01000014">
    <property type="protein sequence ID" value="PKU24023.1"/>
    <property type="molecule type" value="Genomic_DNA"/>
</dbReference>
<feature type="domain" description="Transglycosylase SLT" evidence="3">
    <location>
        <begin position="38"/>
        <end position="152"/>
    </location>
</feature>
<dbReference type="SUPFAM" id="SSF53955">
    <property type="entry name" value="Lysozyme-like"/>
    <property type="match status" value="1"/>
</dbReference>
<keyword evidence="2" id="KW-0732">Signal</keyword>
<evidence type="ECO:0000256" key="2">
    <source>
        <dbReference type="SAM" id="SignalP"/>
    </source>
</evidence>
<accession>A0A2N3PUD9</accession>
<proteinExistence type="inferred from homology"/>
<evidence type="ECO:0000256" key="1">
    <source>
        <dbReference type="ARBA" id="ARBA00009387"/>
    </source>
</evidence>
<dbReference type="InterPro" id="IPR008258">
    <property type="entry name" value="Transglycosylase_SLT_dom_1"/>
</dbReference>
<comment type="caution">
    <text evidence="4">The sequence shown here is derived from an EMBL/GenBank/DDBJ whole genome shotgun (WGS) entry which is preliminary data.</text>
</comment>
<dbReference type="Proteomes" id="UP000233293">
    <property type="component" value="Unassembled WGS sequence"/>
</dbReference>
<dbReference type="CDD" id="cd13400">
    <property type="entry name" value="LT_IagB-like"/>
    <property type="match status" value="1"/>
</dbReference>
<name>A0A2N3PUD9_9PROT</name>
<keyword evidence="5" id="KW-1185">Reference proteome</keyword>
<sequence length="218" mass="23626">MGRNRCRTKRCSQAAMMAALTVASVSAPTFAATCRDHIQSAEAANLFPSGLMLAIGHEESGLDPYAINADGVSFHPASQIEAEAMVRTLQSQGARYIDVGCMQIDLHYHPDAFHDLSEAFDPFTNVAYGARLLNELLAQHGSWPTAIAHYHSSEPSRQADYLGKVASRYAALKGLAPTLSIAPADLRPRPKLKTVKLSVMTVERPSSTTAGGSSRWWR</sequence>
<dbReference type="InterPro" id="IPR023346">
    <property type="entry name" value="Lysozyme-like_dom_sf"/>
</dbReference>
<evidence type="ECO:0000259" key="3">
    <source>
        <dbReference type="Pfam" id="PF01464"/>
    </source>
</evidence>
<dbReference type="Pfam" id="PF01464">
    <property type="entry name" value="SLT"/>
    <property type="match status" value="1"/>
</dbReference>
<gene>
    <name evidence="4" type="ORF">CWS72_13020</name>
</gene>
<reference evidence="5" key="1">
    <citation type="submission" date="2017-12" db="EMBL/GenBank/DDBJ databases">
        <title>Draft genome sequence of Telmatospirillum siberiense 26-4b1T, an acidotolerant peatland alphaproteobacterium potentially involved in sulfur cycling.</title>
        <authorList>
            <person name="Hausmann B."/>
            <person name="Pjevac P."/>
            <person name="Schreck K."/>
            <person name="Herbold C.W."/>
            <person name="Daims H."/>
            <person name="Wagner M."/>
            <person name="Pester M."/>
            <person name="Loy A."/>
        </authorList>
    </citation>
    <scope>NUCLEOTIDE SEQUENCE [LARGE SCALE GENOMIC DNA]</scope>
    <source>
        <strain evidence="5">26-4b1</strain>
    </source>
</reference>
<dbReference type="Gene3D" id="1.10.530.10">
    <property type="match status" value="1"/>
</dbReference>
<protein>
    <recommendedName>
        <fullName evidence="3">Transglycosylase SLT domain-containing protein</fullName>
    </recommendedName>
</protein>
<evidence type="ECO:0000313" key="5">
    <source>
        <dbReference type="Proteomes" id="UP000233293"/>
    </source>
</evidence>
<feature type="chain" id="PRO_5014930517" description="Transglycosylase SLT domain-containing protein" evidence="2">
    <location>
        <begin position="32"/>
        <end position="218"/>
    </location>
</feature>
<evidence type="ECO:0000313" key="4">
    <source>
        <dbReference type="EMBL" id="PKU24023.1"/>
    </source>
</evidence>
<dbReference type="AlphaFoldDB" id="A0A2N3PUD9"/>
<organism evidence="4 5">
    <name type="scientific">Telmatospirillum siberiense</name>
    <dbReference type="NCBI Taxonomy" id="382514"/>
    <lineage>
        <taxon>Bacteria</taxon>
        <taxon>Pseudomonadati</taxon>
        <taxon>Pseudomonadota</taxon>
        <taxon>Alphaproteobacteria</taxon>
        <taxon>Rhodospirillales</taxon>
        <taxon>Rhodospirillaceae</taxon>
        <taxon>Telmatospirillum</taxon>
    </lineage>
</organism>
<feature type="signal peptide" evidence="2">
    <location>
        <begin position="1"/>
        <end position="31"/>
    </location>
</feature>
<comment type="similarity">
    <text evidence="1">Belongs to the virb1 family.</text>
</comment>